<reference evidence="1" key="4">
    <citation type="submission" date="2019-03" db="UniProtKB">
        <authorList>
            <consortium name="EnsemblPlants"/>
        </authorList>
    </citation>
    <scope>IDENTIFICATION</scope>
</reference>
<dbReference type="PANTHER" id="PTHR48428">
    <property type="entry name" value="PLANT-SPECIFIC TFIIB-RELATED PROTEIN PTF2"/>
    <property type="match status" value="1"/>
</dbReference>
<dbReference type="PANTHER" id="PTHR48428:SF1">
    <property type="entry name" value="PLANT-SPECIFIC TFIIB-RELATED PROTEIN PTF2"/>
    <property type="match status" value="1"/>
</dbReference>
<reference evidence="2" key="2">
    <citation type="journal article" date="2017" name="Nat. Plants">
        <title>The Aegilops tauschii genome reveals multiple impacts of transposons.</title>
        <authorList>
            <person name="Zhao G."/>
            <person name="Zou C."/>
            <person name="Li K."/>
            <person name="Wang K."/>
            <person name="Li T."/>
            <person name="Gao L."/>
            <person name="Zhang X."/>
            <person name="Wang H."/>
            <person name="Yang Z."/>
            <person name="Liu X."/>
            <person name="Jiang W."/>
            <person name="Mao L."/>
            <person name="Kong X."/>
            <person name="Jiao Y."/>
            <person name="Jia J."/>
        </authorList>
    </citation>
    <scope>NUCLEOTIDE SEQUENCE [LARGE SCALE GENOMIC DNA]</scope>
    <source>
        <strain evidence="2">cv. AL8/78</strain>
    </source>
</reference>
<evidence type="ECO:0000313" key="1">
    <source>
        <dbReference type="EnsemblPlants" id="AET7Gv20782200.1"/>
    </source>
</evidence>
<name>A0A453S197_AEGTS</name>
<keyword evidence="2" id="KW-1185">Reference proteome</keyword>
<dbReference type="Gramene" id="AET7Gv20782200.1">
    <property type="protein sequence ID" value="AET7Gv20782200.1"/>
    <property type="gene ID" value="AET7Gv20782200"/>
</dbReference>
<accession>A0A453S197</accession>
<evidence type="ECO:0000313" key="2">
    <source>
        <dbReference type="Proteomes" id="UP000015105"/>
    </source>
</evidence>
<dbReference type="EnsemblPlants" id="AET7Gv20782200.1">
    <property type="protein sequence ID" value="AET7Gv20782200.1"/>
    <property type="gene ID" value="AET7Gv20782200"/>
</dbReference>
<reference evidence="1" key="3">
    <citation type="journal article" date="2017" name="Nature">
        <title>Genome sequence of the progenitor of the wheat D genome Aegilops tauschii.</title>
        <authorList>
            <person name="Luo M.C."/>
            <person name="Gu Y.Q."/>
            <person name="Puiu D."/>
            <person name="Wang H."/>
            <person name="Twardziok S.O."/>
            <person name="Deal K.R."/>
            <person name="Huo N."/>
            <person name="Zhu T."/>
            <person name="Wang L."/>
            <person name="Wang Y."/>
            <person name="McGuire P.E."/>
            <person name="Liu S."/>
            <person name="Long H."/>
            <person name="Ramasamy R.K."/>
            <person name="Rodriguez J.C."/>
            <person name="Van S.L."/>
            <person name="Yuan L."/>
            <person name="Wang Z."/>
            <person name="Xia Z."/>
            <person name="Xiao L."/>
            <person name="Anderson O.D."/>
            <person name="Ouyang S."/>
            <person name="Liang Y."/>
            <person name="Zimin A.V."/>
            <person name="Pertea G."/>
            <person name="Qi P."/>
            <person name="Bennetzen J.L."/>
            <person name="Dai X."/>
            <person name="Dawson M.W."/>
            <person name="Muller H.G."/>
            <person name="Kugler K."/>
            <person name="Rivarola-Duarte L."/>
            <person name="Spannagl M."/>
            <person name="Mayer K.F.X."/>
            <person name="Lu F.H."/>
            <person name="Bevan M.W."/>
            <person name="Leroy P."/>
            <person name="Li P."/>
            <person name="You F.M."/>
            <person name="Sun Q."/>
            <person name="Liu Z."/>
            <person name="Lyons E."/>
            <person name="Wicker T."/>
            <person name="Salzberg S.L."/>
            <person name="Devos K.M."/>
            <person name="Dvorak J."/>
        </authorList>
    </citation>
    <scope>NUCLEOTIDE SEQUENCE [LARGE SCALE GENOMIC DNA]</scope>
    <source>
        <strain evidence="1">cv. AL8/78</strain>
    </source>
</reference>
<reference evidence="2" key="1">
    <citation type="journal article" date="2014" name="Science">
        <title>Ancient hybridizations among the ancestral genomes of bread wheat.</title>
        <authorList>
            <consortium name="International Wheat Genome Sequencing Consortium,"/>
            <person name="Marcussen T."/>
            <person name="Sandve S.R."/>
            <person name="Heier L."/>
            <person name="Spannagl M."/>
            <person name="Pfeifer M."/>
            <person name="Jakobsen K.S."/>
            <person name="Wulff B.B."/>
            <person name="Steuernagel B."/>
            <person name="Mayer K.F."/>
            <person name="Olsen O.A."/>
        </authorList>
    </citation>
    <scope>NUCLEOTIDE SEQUENCE [LARGE SCALE GENOMIC DNA]</scope>
    <source>
        <strain evidence="2">cv. AL8/78</strain>
    </source>
</reference>
<proteinExistence type="predicted"/>
<dbReference type="AlphaFoldDB" id="A0A453S197"/>
<dbReference type="InterPro" id="IPR053340">
    <property type="entry name" value="PTF2"/>
</dbReference>
<reference evidence="1" key="5">
    <citation type="journal article" date="2021" name="G3 (Bethesda)">
        <title>Aegilops tauschii genome assembly Aet v5.0 features greater sequence contiguity and improved annotation.</title>
        <authorList>
            <person name="Wang L."/>
            <person name="Zhu T."/>
            <person name="Rodriguez J.C."/>
            <person name="Deal K.R."/>
            <person name="Dubcovsky J."/>
            <person name="McGuire P.E."/>
            <person name="Lux T."/>
            <person name="Spannagl M."/>
            <person name="Mayer K.F.X."/>
            <person name="Baldrich P."/>
            <person name="Meyers B.C."/>
            <person name="Huo N."/>
            <person name="Gu Y.Q."/>
            <person name="Zhou H."/>
            <person name="Devos K.M."/>
            <person name="Bennetzen J.L."/>
            <person name="Unver T."/>
            <person name="Budak H."/>
            <person name="Gulick P.J."/>
            <person name="Galiba G."/>
            <person name="Kalapos B."/>
            <person name="Nelson D.R."/>
            <person name="Li P."/>
            <person name="You F.M."/>
            <person name="Luo M.C."/>
            <person name="Dvorak J."/>
        </authorList>
    </citation>
    <scope>NUCLEOTIDE SEQUENCE [LARGE SCALE GENOMIC DNA]</scope>
    <source>
        <strain evidence="1">cv. AL8/78</strain>
    </source>
</reference>
<organism evidence="1 2">
    <name type="scientific">Aegilops tauschii subsp. strangulata</name>
    <name type="common">Goatgrass</name>
    <dbReference type="NCBI Taxonomy" id="200361"/>
    <lineage>
        <taxon>Eukaryota</taxon>
        <taxon>Viridiplantae</taxon>
        <taxon>Streptophyta</taxon>
        <taxon>Embryophyta</taxon>
        <taxon>Tracheophyta</taxon>
        <taxon>Spermatophyta</taxon>
        <taxon>Magnoliopsida</taxon>
        <taxon>Liliopsida</taxon>
        <taxon>Poales</taxon>
        <taxon>Poaceae</taxon>
        <taxon>BOP clade</taxon>
        <taxon>Pooideae</taxon>
        <taxon>Triticodae</taxon>
        <taxon>Triticeae</taxon>
        <taxon>Triticinae</taxon>
        <taxon>Aegilops</taxon>
    </lineage>
</organism>
<dbReference type="Proteomes" id="UP000015105">
    <property type="component" value="Chromosome 7D"/>
</dbReference>
<protein>
    <submittedName>
        <fullName evidence="1">Uncharacterized protein</fullName>
    </submittedName>
</protein>
<sequence>NILKRIAQLKELGNFGKVPSRRKRWKRELELEPWDNAQTKNKPLEEEADIDIGYDAPPPSFTAGVDLQKRRRARIEAAKCRINEIMKAPATRIANAIDSPSALGHEDVWCK</sequence>